<evidence type="ECO:0000256" key="12">
    <source>
        <dbReference type="ARBA" id="ARBA00023125"/>
    </source>
</evidence>
<dbReference type="Gene3D" id="6.10.140.1030">
    <property type="match status" value="1"/>
</dbReference>
<dbReference type="InterPro" id="IPR011604">
    <property type="entry name" value="PDDEXK-like_dom_sf"/>
</dbReference>
<feature type="binding site" evidence="14">
    <location>
        <position position="1089"/>
    </location>
    <ligand>
        <name>[4Fe-4S] cluster</name>
        <dbReference type="ChEBI" id="CHEBI:49883"/>
    </ligand>
</feature>
<feature type="binding site" evidence="14">
    <location>
        <position position="1095"/>
    </location>
    <ligand>
        <name>[4Fe-4S] cluster</name>
        <dbReference type="ChEBI" id="CHEBI:49883"/>
    </ligand>
</feature>
<evidence type="ECO:0000313" key="18">
    <source>
        <dbReference type="EMBL" id="SCY50143.1"/>
    </source>
</evidence>
<feature type="domain" description="ATP-dependent helicase/deoxyribonuclease subunit B N-terminal" evidence="17">
    <location>
        <begin position="5"/>
        <end position="287"/>
    </location>
</feature>
<proteinExistence type="inferred from homology"/>
<dbReference type="InterPro" id="IPR038726">
    <property type="entry name" value="PDDEXK_AddAB-type"/>
</dbReference>
<keyword evidence="7 14" id="KW-0347">Helicase</keyword>
<dbReference type="Pfam" id="PF12705">
    <property type="entry name" value="PDDEXK_1"/>
    <property type="match status" value="1"/>
</dbReference>
<evidence type="ECO:0000256" key="14">
    <source>
        <dbReference type="HAMAP-Rule" id="MF_01452"/>
    </source>
</evidence>
<dbReference type="InterPro" id="IPR027417">
    <property type="entry name" value="P-loop_NTPase"/>
</dbReference>
<dbReference type="GO" id="GO:0046872">
    <property type="term" value="F:metal ion binding"/>
    <property type="evidence" value="ECO:0007669"/>
    <property type="project" value="UniProtKB-KW"/>
</dbReference>
<dbReference type="Proteomes" id="UP000198636">
    <property type="component" value="Unassembled WGS sequence"/>
</dbReference>
<feature type="domain" description="PD-(D/E)XK endonuclease-like" evidence="15">
    <location>
        <begin position="757"/>
        <end position="1096"/>
    </location>
</feature>
<evidence type="ECO:0000259" key="17">
    <source>
        <dbReference type="Pfam" id="PF21445"/>
    </source>
</evidence>
<protein>
    <recommendedName>
        <fullName evidence="14">ATP-dependent helicase/deoxyribonuclease subunit B</fullName>
        <ecNumber evidence="14">3.1.-.-</ecNumber>
    </recommendedName>
    <alternativeName>
        <fullName evidence="14">ATP-dependent helicase/nuclease subunit AddB</fullName>
    </alternativeName>
</protein>
<evidence type="ECO:0000256" key="13">
    <source>
        <dbReference type="ARBA" id="ARBA00023204"/>
    </source>
</evidence>
<feature type="domain" description="UvrD-like helicase C-terminal" evidence="16">
    <location>
        <begin position="299"/>
        <end position="640"/>
    </location>
</feature>
<comment type="similarity">
    <text evidence="14">Belongs to the helicase family. AddB/RexB type 1 subfamily.</text>
</comment>
<evidence type="ECO:0000256" key="1">
    <source>
        <dbReference type="ARBA" id="ARBA00022485"/>
    </source>
</evidence>
<keyword evidence="11 14" id="KW-0411">Iron-sulfur</keyword>
<dbReference type="EMBL" id="FMUS01000009">
    <property type="protein sequence ID" value="SCY50143.1"/>
    <property type="molecule type" value="Genomic_DNA"/>
</dbReference>
<dbReference type="GO" id="GO:0000724">
    <property type="term" value="P:double-strand break repair via homologous recombination"/>
    <property type="evidence" value="ECO:0007669"/>
    <property type="project" value="UniProtKB-UniRule"/>
</dbReference>
<dbReference type="Gene3D" id="3.40.50.300">
    <property type="entry name" value="P-loop containing nucleotide triphosphate hydrolases"/>
    <property type="match status" value="3"/>
</dbReference>
<comment type="cofactor">
    <cofactor evidence="14">
        <name>Mg(2+)</name>
        <dbReference type="ChEBI" id="CHEBI:18420"/>
    </cofactor>
</comment>
<evidence type="ECO:0000256" key="4">
    <source>
        <dbReference type="ARBA" id="ARBA00022741"/>
    </source>
</evidence>
<dbReference type="GO" id="GO:0004386">
    <property type="term" value="F:helicase activity"/>
    <property type="evidence" value="ECO:0007669"/>
    <property type="project" value="UniProtKB-KW"/>
</dbReference>
<keyword evidence="10 14" id="KW-0408">Iron</keyword>
<comment type="miscellaneous">
    <text evidence="14">Despite having conserved helicase domains, this subunit does not have helicase activity.</text>
</comment>
<evidence type="ECO:0000256" key="2">
    <source>
        <dbReference type="ARBA" id="ARBA00022722"/>
    </source>
</evidence>
<evidence type="ECO:0000259" key="15">
    <source>
        <dbReference type="Pfam" id="PF12705"/>
    </source>
</evidence>
<dbReference type="InterPro" id="IPR014140">
    <property type="entry name" value="DNA_helicase_suAddB"/>
</dbReference>
<dbReference type="SUPFAM" id="SSF52540">
    <property type="entry name" value="P-loop containing nucleoside triphosphate hydrolases"/>
    <property type="match status" value="1"/>
</dbReference>
<comment type="cofactor">
    <cofactor evidence="14">
        <name>[4Fe-4S] cluster</name>
        <dbReference type="ChEBI" id="CHEBI:49883"/>
    </cofactor>
    <text evidence="14">Binds 1 [4Fe-4S] cluster.</text>
</comment>
<sequence length="1131" mass="131420">MSIRYILGRSGAGKSQFVYESICENITDKTTKQFLIVPEQFTLQAERDLITKGNLKGIMDVEVLSFSRLAFRVLSEVGGLTKTHINDIGKNMIIRRLLTDLEKELSIYQKTIRQTGFVAKLNSLITEMKQHDIIPQHLKNQLEELEENSLLKMKLSDVATIYEAFNQYLENRYIDTEDHINLLIEKLESTKIFDDTIIWIDGFHKLTPQTFRIIEKIMLKAKQLNITFTLDPEPREGDGDLFKLTNQTYNRIKKLTKDLGGFTEEVINIYRANKTDDFKNTLMEHMEEEFYAYPYKIYKGELKGLKLFAASNHFTEVENAAAEIVSLVREKQYRWRDIAVVSGGLDGYSMLLKSVFQEYDIPFFMDEKRSIIDHPIIEVILSAIDIISNNYRPHDVFRFLRTGFSDLTKDQWEELENFCLQYGVKGNRWFSEFNKSKDYDMEEINNSREKLCTPFLVLSKEIKKANNIAEITKGLFYFLKDLRIEEKLNAWIEALKEQGRYDYVNENTQIWNTVMEMFDQLSEILGDQKVTLKEYRDILDSGFAATEIGVIPSTIDQVLIGSIERSRSHNIKALFLIGVNDGILPALGAEDGILQLHERNFLTEAGITLGYEGESQLYEEKLSIYTILSKPSEYLWVSYSLADQEGKALRPSILVDRFRKLYPQVPICSDVINTLEQQLHLVTTPSSTFKYMIDGFRLFIDDNEMEDIWWDVYRWYYNNPLWNEKRHMMIQGLFHKNQIYYIPEVKARNLYSTPIHTSISRLEGFSNCPFSHFVSYGLKPKERKTYEIKNPDIGKLFHDALEQFEKQLKTNGIDWKGIDKEYSDKVVENIIDEMAGKFQEGIFYSSNRYRYLLQRLKRISKRALWTLTLHLKQGSFTSYGHEISFGQEGDIPPIVIQLETGEEIHLEGRIDRVDFYEDEDGTYVKVIDYKSSDKDLSLTDVYYGLQLQLLVYIDAIISIGEYLKKDKIYPAGVFYFKIDDPLIRTTDRAIETIEKEISKSLKMKGFALKDISIIKEIDTEIDRSSNIIPVSINKGDEISKNSSVLSLEEFKLVTQHIRNLIKDIAGEITKGNVKIEPCKKGNMVSCKYCQYLSICQFDRLIDDNQYRVIKELKQEEIIGKIAAKKEGDADA</sequence>
<dbReference type="GO" id="GO:0008409">
    <property type="term" value="F:5'-3' exonuclease activity"/>
    <property type="evidence" value="ECO:0007669"/>
    <property type="project" value="UniProtKB-UniRule"/>
</dbReference>
<evidence type="ECO:0000256" key="10">
    <source>
        <dbReference type="ARBA" id="ARBA00023004"/>
    </source>
</evidence>
<evidence type="ECO:0000256" key="11">
    <source>
        <dbReference type="ARBA" id="ARBA00023014"/>
    </source>
</evidence>
<dbReference type="HAMAP" id="MF_01452">
    <property type="entry name" value="AddB_type1"/>
    <property type="match status" value="1"/>
</dbReference>
<dbReference type="GO" id="GO:0005524">
    <property type="term" value="F:ATP binding"/>
    <property type="evidence" value="ECO:0007669"/>
    <property type="project" value="UniProtKB-UniRule"/>
</dbReference>
<dbReference type="InterPro" id="IPR049035">
    <property type="entry name" value="ADDB_N"/>
</dbReference>
<comment type="function">
    <text evidence="14">The heterodimer acts as both an ATP-dependent DNA helicase and an ATP-dependent, dual-direction single-stranded exonuclease. Recognizes the chi site generating a DNA molecule suitable for the initiation of homologous recombination. The AddB subunit has 5' -&gt; 3' nuclease activity but not helicase activity.</text>
</comment>
<keyword evidence="12 14" id="KW-0238">DNA-binding</keyword>
<evidence type="ECO:0000256" key="6">
    <source>
        <dbReference type="ARBA" id="ARBA00022801"/>
    </source>
</evidence>
<keyword evidence="9 14" id="KW-0067">ATP-binding</keyword>
<evidence type="ECO:0000256" key="8">
    <source>
        <dbReference type="ARBA" id="ARBA00022839"/>
    </source>
</evidence>
<dbReference type="Pfam" id="PF13361">
    <property type="entry name" value="UvrD_C"/>
    <property type="match status" value="1"/>
</dbReference>
<dbReference type="AlphaFoldDB" id="A0A1G5GF10"/>
<keyword evidence="3 14" id="KW-0479">Metal-binding</keyword>
<reference evidence="18 19" key="1">
    <citation type="submission" date="2016-10" db="EMBL/GenBank/DDBJ databases">
        <authorList>
            <person name="de Groot N.N."/>
        </authorList>
    </citation>
    <scope>NUCLEOTIDE SEQUENCE [LARGE SCALE GENOMIC DNA]</scope>
    <source>
        <strain evidence="18 19">DSM 18978</strain>
    </source>
</reference>
<feature type="binding site" evidence="14">
    <location>
        <position position="1086"/>
    </location>
    <ligand>
        <name>[4Fe-4S] cluster</name>
        <dbReference type="ChEBI" id="CHEBI:49883"/>
    </ligand>
</feature>
<evidence type="ECO:0000256" key="5">
    <source>
        <dbReference type="ARBA" id="ARBA00022763"/>
    </source>
</evidence>
<evidence type="ECO:0000256" key="9">
    <source>
        <dbReference type="ARBA" id="ARBA00022840"/>
    </source>
</evidence>
<dbReference type="PANTHER" id="PTHR30591">
    <property type="entry name" value="RECBCD ENZYME SUBUNIT RECC"/>
    <property type="match status" value="1"/>
</dbReference>
<name>A0A1G5GF10_9FIRM</name>
<gene>
    <name evidence="14" type="primary">addB</name>
    <name evidence="18" type="ORF">SAMN03080606_01666</name>
</gene>
<dbReference type="GO" id="GO:0003690">
    <property type="term" value="F:double-stranded DNA binding"/>
    <property type="evidence" value="ECO:0007669"/>
    <property type="project" value="UniProtKB-UniRule"/>
</dbReference>
<dbReference type="GO" id="GO:0051539">
    <property type="term" value="F:4 iron, 4 sulfur cluster binding"/>
    <property type="evidence" value="ECO:0007669"/>
    <property type="project" value="UniProtKB-KW"/>
</dbReference>
<dbReference type="PANTHER" id="PTHR30591:SF1">
    <property type="entry name" value="RECBCD ENZYME SUBUNIT RECC"/>
    <property type="match status" value="1"/>
</dbReference>
<keyword evidence="1 14" id="KW-0004">4Fe-4S</keyword>
<accession>A0A1G5GF10</accession>
<dbReference type="RefSeq" id="WP_091542195.1">
    <property type="nucleotide sequence ID" value="NZ_FMUS01000009.1"/>
</dbReference>
<dbReference type="OrthoDB" id="9758506at2"/>
<dbReference type="Gene3D" id="3.90.320.10">
    <property type="match status" value="1"/>
</dbReference>
<evidence type="ECO:0000256" key="3">
    <source>
        <dbReference type="ARBA" id="ARBA00022723"/>
    </source>
</evidence>
<keyword evidence="2 14" id="KW-0540">Nuclease</keyword>
<evidence type="ECO:0000256" key="7">
    <source>
        <dbReference type="ARBA" id="ARBA00022806"/>
    </source>
</evidence>
<keyword evidence="13 14" id="KW-0234">DNA repair</keyword>
<keyword evidence="4 14" id="KW-0547">Nucleotide-binding</keyword>
<organism evidence="18 19">
    <name type="scientific">Alkaliphilus peptidifermentans DSM 18978</name>
    <dbReference type="NCBI Taxonomy" id="1120976"/>
    <lineage>
        <taxon>Bacteria</taxon>
        <taxon>Bacillati</taxon>
        <taxon>Bacillota</taxon>
        <taxon>Clostridia</taxon>
        <taxon>Peptostreptococcales</taxon>
        <taxon>Natronincolaceae</taxon>
        <taxon>Alkaliphilus</taxon>
    </lineage>
</organism>
<keyword evidence="6 14" id="KW-0378">Hydrolase</keyword>
<comment type="subunit">
    <text evidence="14">Heterodimer of AddA and AddB.</text>
</comment>
<keyword evidence="19" id="KW-1185">Reference proteome</keyword>
<dbReference type="EC" id="3.1.-.-" evidence="14"/>
<dbReference type="NCBIfam" id="TIGR02773">
    <property type="entry name" value="addB_Gpos"/>
    <property type="match status" value="1"/>
</dbReference>
<keyword evidence="5 14" id="KW-0227">DNA damage</keyword>
<dbReference type="STRING" id="1120976.SAMN03080606_01666"/>
<evidence type="ECO:0000313" key="19">
    <source>
        <dbReference type="Proteomes" id="UP000198636"/>
    </source>
</evidence>
<keyword evidence="8 14" id="KW-0269">Exonuclease</keyword>
<dbReference type="InterPro" id="IPR014017">
    <property type="entry name" value="DNA_helicase_UvrD-like_C"/>
</dbReference>
<feature type="binding site" evidence="14">
    <location>
        <position position="768"/>
    </location>
    <ligand>
        <name>[4Fe-4S] cluster</name>
        <dbReference type="ChEBI" id="CHEBI:49883"/>
    </ligand>
</feature>
<evidence type="ECO:0000259" key="16">
    <source>
        <dbReference type="Pfam" id="PF13361"/>
    </source>
</evidence>
<dbReference type="Pfam" id="PF21445">
    <property type="entry name" value="ADDB_N"/>
    <property type="match status" value="1"/>
</dbReference>